<evidence type="ECO:0000256" key="6">
    <source>
        <dbReference type="ARBA" id="ARBA00023136"/>
    </source>
</evidence>
<dbReference type="InterPro" id="IPR050125">
    <property type="entry name" value="GPCR_opsins"/>
</dbReference>
<reference evidence="13 14" key="1">
    <citation type="submission" date="2022-12" db="EMBL/GenBank/DDBJ databases">
        <title>Chromosome-level genome assembly of true bugs.</title>
        <authorList>
            <person name="Ma L."/>
            <person name="Li H."/>
        </authorList>
    </citation>
    <scope>NUCLEOTIDE SEQUENCE [LARGE SCALE GENOMIC DNA]</scope>
    <source>
        <strain evidence="13">Lab_2022b</strain>
    </source>
</reference>
<evidence type="ECO:0000256" key="8">
    <source>
        <dbReference type="ARBA" id="ARBA00023180"/>
    </source>
</evidence>
<evidence type="ECO:0000256" key="11">
    <source>
        <dbReference type="SAM" id="Phobius"/>
    </source>
</evidence>
<evidence type="ECO:0000256" key="1">
    <source>
        <dbReference type="ARBA" id="ARBA00004141"/>
    </source>
</evidence>
<keyword evidence="6 11" id="KW-0472">Membrane</keyword>
<evidence type="ECO:0000256" key="3">
    <source>
        <dbReference type="ARBA" id="ARBA00022692"/>
    </source>
</evidence>
<evidence type="ECO:0000313" key="14">
    <source>
        <dbReference type="Proteomes" id="UP001461498"/>
    </source>
</evidence>
<name>A0AAW1DK11_9HEMI</name>
<keyword evidence="10" id="KW-0716">Sensory transduction</keyword>
<dbReference type="SUPFAM" id="SSF81321">
    <property type="entry name" value="Family A G protein-coupled receptor-like"/>
    <property type="match status" value="1"/>
</dbReference>
<keyword evidence="14" id="KW-1185">Reference proteome</keyword>
<keyword evidence="8" id="KW-0325">Glycoprotein</keyword>
<dbReference type="Pfam" id="PF00001">
    <property type="entry name" value="7tm_1"/>
    <property type="match status" value="1"/>
</dbReference>
<gene>
    <name evidence="13" type="ORF">O3M35_000008</name>
</gene>
<keyword evidence="10" id="KW-0844">Vision</keyword>
<evidence type="ECO:0000256" key="7">
    <source>
        <dbReference type="ARBA" id="ARBA00023170"/>
    </source>
</evidence>
<dbReference type="InterPro" id="IPR000276">
    <property type="entry name" value="GPCR_Rhodpsn"/>
</dbReference>
<dbReference type="GO" id="GO:0007601">
    <property type="term" value="P:visual perception"/>
    <property type="evidence" value="ECO:0007669"/>
    <property type="project" value="UniProtKB-KW"/>
</dbReference>
<keyword evidence="5" id="KW-0297">G-protein coupled receptor</keyword>
<evidence type="ECO:0000256" key="4">
    <source>
        <dbReference type="ARBA" id="ARBA00022989"/>
    </source>
</evidence>
<dbReference type="AlphaFoldDB" id="A0AAW1DK11"/>
<dbReference type="GO" id="GO:0004930">
    <property type="term" value="F:G protein-coupled receptor activity"/>
    <property type="evidence" value="ECO:0007669"/>
    <property type="project" value="UniProtKB-KW"/>
</dbReference>
<evidence type="ECO:0000256" key="10">
    <source>
        <dbReference type="ARBA" id="ARBA00023305"/>
    </source>
</evidence>
<dbReference type="PRINTS" id="PR00237">
    <property type="entry name" value="GPCRRHODOPSN"/>
</dbReference>
<feature type="transmembrane region" description="Helical" evidence="11">
    <location>
        <begin position="12"/>
        <end position="39"/>
    </location>
</feature>
<evidence type="ECO:0000256" key="5">
    <source>
        <dbReference type="ARBA" id="ARBA00023040"/>
    </source>
</evidence>
<proteinExistence type="inferred from homology"/>
<dbReference type="EMBL" id="JAPXFL010000001">
    <property type="protein sequence ID" value="KAK9511339.1"/>
    <property type="molecule type" value="Genomic_DNA"/>
</dbReference>
<evidence type="ECO:0000259" key="12">
    <source>
        <dbReference type="PROSITE" id="PS50262"/>
    </source>
</evidence>
<evidence type="ECO:0000256" key="9">
    <source>
        <dbReference type="ARBA" id="ARBA00023224"/>
    </source>
</evidence>
<keyword evidence="3 11" id="KW-0812">Transmembrane</keyword>
<dbReference type="GO" id="GO:0016020">
    <property type="term" value="C:membrane"/>
    <property type="evidence" value="ECO:0007669"/>
    <property type="project" value="UniProtKB-SubCell"/>
</dbReference>
<keyword evidence="9" id="KW-0807">Transducer</keyword>
<accession>A0AAW1DK11</accession>
<dbReference type="Gene3D" id="1.20.1070.10">
    <property type="entry name" value="Rhodopsin 7-helix transmembrane proteins"/>
    <property type="match status" value="1"/>
</dbReference>
<keyword evidence="7" id="KW-0675">Receptor</keyword>
<comment type="caution">
    <text evidence="13">The sequence shown here is derived from an EMBL/GenBank/DDBJ whole genome shotgun (WGS) entry which is preliminary data.</text>
</comment>
<dbReference type="PROSITE" id="PS50262">
    <property type="entry name" value="G_PROTEIN_RECEP_F1_2"/>
    <property type="match status" value="1"/>
</dbReference>
<evidence type="ECO:0000313" key="13">
    <source>
        <dbReference type="EMBL" id="KAK9511339.1"/>
    </source>
</evidence>
<evidence type="ECO:0000256" key="2">
    <source>
        <dbReference type="ARBA" id="ARBA00010663"/>
    </source>
</evidence>
<protein>
    <recommendedName>
        <fullName evidence="12">G-protein coupled receptors family 1 profile domain-containing protein</fullName>
    </recommendedName>
</protein>
<dbReference type="InterPro" id="IPR017452">
    <property type="entry name" value="GPCR_Rhodpsn_7TM"/>
</dbReference>
<dbReference type="Proteomes" id="UP001461498">
    <property type="component" value="Unassembled WGS sequence"/>
</dbReference>
<sequence length="83" mass="9379">MGSVIKAESRVTWMILLMITAFFFAWTPYAILALMVAFLDSHVSPALATIPAIFAKTSICYNPIIYAGLNTQVRFYFYCFIIV</sequence>
<feature type="domain" description="G-protein coupled receptors family 1 profile" evidence="12">
    <location>
        <begin position="1"/>
        <end position="66"/>
    </location>
</feature>
<dbReference type="PANTHER" id="PTHR24240">
    <property type="entry name" value="OPSIN"/>
    <property type="match status" value="1"/>
</dbReference>
<comment type="subcellular location">
    <subcellularLocation>
        <location evidence="1">Membrane</location>
        <topology evidence="1">Multi-pass membrane protein</topology>
    </subcellularLocation>
</comment>
<keyword evidence="4 11" id="KW-1133">Transmembrane helix</keyword>
<comment type="similarity">
    <text evidence="2">Belongs to the G-protein coupled receptor 1 family.</text>
</comment>
<organism evidence="13 14">
    <name type="scientific">Rhynocoris fuscipes</name>
    <dbReference type="NCBI Taxonomy" id="488301"/>
    <lineage>
        <taxon>Eukaryota</taxon>
        <taxon>Metazoa</taxon>
        <taxon>Ecdysozoa</taxon>
        <taxon>Arthropoda</taxon>
        <taxon>Hexapoda</taxon>
        <taxon>Insecta</taxon>
        <taxon>Pterygota</taxon>
        <taxon>Neoptera</taxon>
        <taxon>Paraneoptera</taxon>
        <taxon>Hemiptera</taxon>
        <taxon>Heteroptera</taxon>
        <taxon>Panheteroptera</taxon>
        <taxon>Cimicomorpha</taxon>
        <taxon>Reduviidae</taxon>
        <taxon>Harpactorinae</taxon>
        <taxon>Harpactorini</taxon>
        <taxon>Rhynocoris</taxon>
    </lineage>
</organism>